<dbReference type="Pfam" id="PF02408">
    <property type="entry name" value="CUB_2"/>
    <property type="match status" value="1"/>
</dbReference>
<dbReference type="AlphaFoldDB" id="A0A8S1HC08"/>
<organism evidence="5 6">
    <name type="scientific">Caenorhabditis auriculariae</name>
    <dbReference type="NCBI Taxonomy" id="2777116"/>
    <lineage>
        <taxon>Eukaryota</taxon>
        <taxon>Metazoa</taxon>
        <taxon>Ecdysozoa</taxon>
        <taxon>Nematoda</taxon>
        <taxon>Chromadorea</taxon>
        <taxon>Rhabditida</taxon>
        <taxon>Rhabditina</taxon>
        <taxon>Rhabditomorpha</taxon>
        <taxon>Rhabditoidea</taxon>
        <taxon>Rhabditidae</taxon>
        <taxon>Peloderinae</taxon>
        <taxon>Caenorhabditis</taxon>
    </lineage>
</organism>
<evidence type="ECO:0000313" key="6">
    <source>
        <dbReference type="Proteomes" id="UP000835052"/>
    </source>
</evidence>
<dbReference type="InterPro" id="IPR056014">
    <property type="entry name" value="DUF7592"/>
</dbReference>
<dbReference type="InterPro" id="IPR056013">
    <property type="entry name" value="DUF7591"/>
</dbReference>
<dbReference type="PANTHER" id="PTHR47920:SF1">
    <property type="entry name" value="CUB-LIKE DOMAIN-CONTAINING PROTEIN"/>
    <property type="match status" value="1"/>
</dbReference>
<feature type="domain" description="DUF7592" evidence="4">
    <location>
        <begin position="138"/>
        <end position="209"/>
    </location>
</feature>
<dbReference type="EMBL" id="CAJGYM010000029">
    <property type="protein sequence ID" value="CAD6192652.1"/>
    <property type="molecule type" value="Genomic_DNA"/>
</dbReference>
<dbReference type="OrthoDB" id="5834179at2759"/>
<dbReference type="InterPro" id="IPR003366">
    <property type="entry name" value="CUB-like_dom"/>
</dbReference>
<comment type="caution">
    <text evidence="5">The sequence shown here is derived from an EMBL/GenBank/DDBJ whole genome shotgun (WGS) entry which is preliminary data.</text>
</comment>
<sequence length="474" mass="50959">MKYSVLLGVLSATLFALSTADNTCRPQSVLEANQPYSFPAGWTINSAAEPLAPSQKCSWSADIPQGMFVIIKAKGISLDDPITFTDGLGFVDRLLSEPGGTIFLVHGPLLQNRYIDVGHDKRDIGFRYSMGMDSASGKYAAPAVIQADVQVSAVPIVLPGLIDTVKLLRGVVIFDGNSVNGKFLGSLYSAIVSAKQIFSTRKSATIVALSNSVGQAFMLLQDFDNVRNVVQYQIPYCISATDLCGAVIMDATGGSSAVSTFLPGNNGAEYLTSLSLQQGSSLNLYAGTKLSNDSNLLAVYSPSDVTNRLPQEILGTFRTYFLPSGKATLMYKRTAESAKWTVPRVGRTGFLMSRNYPFLDKNQQSNDFFNSFDGTSSTPFQFTYTLKAGDFVDGNSKIVISGSNGKKEYNAVLDSSSKLGTSDSFIATNPSVEIKNQGNSKGFFLTFAFDKAAFSGSRTITWLVSIGVLLRLVT</sequence>
<dbReference type="Pfam" id="PF24511">
    <property type="entry name" value="DUF7591"/>
    <property type="match status" value="1"/>
</dbReference>
<dbReference type="Proteomes" id="UP000835052">
    <property type="component" value="Unassembled WGS sequence"/>
</dbReference>
<keyword evidence="1" id="KW-0732">Signal</keyword>
<evidence type="ECO:0000259" key="3">
    <source>
        <dbReference type="Pfam" id="PF24511"/>
    </source>
</evidence>
<protein>
    <recommendedName>
        <fullName evidence="7">CUB-like domain-containing protein</fullName>
    </recommendedName>
</protein>
<feature type="domain" description="CUB-like" evidence="2">
    <location>
        <begin position="23"/>
        <end position="106"/>
    </location>
</feature>
<gene>
    <name evidence="5" type="ORF">CAUJ_LOCUS8571</name>
</gene>
<feature type="domain" description="DUF7591" evidence="3">
    <location>
        <begin position="225"/>
        <end position="332"/>
    </location>
</feature>
<evidence type="ECO:0000259" key="4">
    <source>
        <dbReference type="Pfam" id="PF24512"/>
    </source>
</evidence>
<keyword evidence="6" id="KW-1185">Reference proteome</keyword>
<dbReference type="PANTHER" id="PTHR47920">
    <property type="entry name" value="PROTEIN CBG13378-RELATED"/>
    <property type="match status" value="1"/>
</dbReference>
<evidence type="ECO:0000313" key="5">
    <source>
        <dbReference type="EMBL" id="CAD6192652.1"/>
    </source>
</evidence>
<evidence type="ECO:0000256" key="1">
    <source>
        <dbReference type="SAM" id="SignalP"/>
    </source>
</evidence>
<feature type="chain" id="PRO_5035864613" description="CUB-like domain-containing protein" evidence="1">
    <location>
        <begin position="21"/>
        <end position="474"/>
    </location>
</feature>
<accession>A0A8S1HC08</accession>
<evidence type="ECO:0000259" key="2">
    <source>
        <dbReference type="Pfam" id="PF02408"/>
    </source>
</evidence>
<name>A0A8S1HC08_9PELO</name>
<reference evidence="5" key="1">
    <citation type="submission" date="2020-10" db="EMBL/GenBank/DDBJ databases">
        <authorList>
            <person name="Kikuchi T."/>
        </authorList>
    </citation>
    <scope>NUCLEOTIDE SEQUENCE</scope>
    <source>
        <strain evidence="5">NKZ352</strain>
    </source>
</reference>
<dbReference type="Pfam" id="PF24512">
    <property type="entry name" value="DUF7592"/>
    <property type="match status" value="1"/>
</dbReference>
<evidence type="ECO:0008006" key="7">
    <source>
        <dbReference type="Google" id="ProtNLM"/>
    </source>
</evidence>
<feature type="signal peptide" evidence="1">
    <location>
        <begin position="1"/>
        <end position="20"/>
    </location>
</feature>
<proteinExistence type="predicted"/>